<dbReference type="OrthoDB" id="4726421at2"/>
<dbReference type="SUPFAM" id="SSF47336">
    <property type="entry name" value="ACP-like"/>
    <property type="match status" value="1"/>
</dbReference>
<dbReference type="InterPro" id="IPR020806">
    <property type="entry name" value="PKS_PP-bd"/>
</dbReference>
<evidence type="ECO:0000256" key="2">
    <source>
        <dbReference type="ARBA" id="ARBA00022553"/>
    </source>
</evidence>
<evidence type="ECO:0000259" key="3">
    <source>
        <dbReference type="PROSITE" id="PS50075"/>
    </source>
</evidence>
<keyword evidence="2" id="KW-0597">Phosphoprotein</keyword>
<gene>
    <name evidence="4" type="ORF">C6N75_03940</name>
</gene>
<evidence type="ECO:0000313" key="5">
    <source>
        <dbReference type="Proteomes" id="UP000239322"/>
    </source>
</evidence>
<dbReference type="InterPro" id="IPR009081">
    <property type="entry name" value="PP-bd_ACP"/>
</dbReference>
<evidence type="ECO:0000256" key="1">
    <source>
        <dbReference type="ARBA" id="ARBA00022450"/>
    </source>
</evidence>
<feature type="domain" description="Carrier" evidence="3">
    <location>
        <begin position="8"/>
        <end position="82"/>
    </location>
</feature>
<protein>
    <submittedName>
        <fullName evidence="4">Acyl carrier protein</fullName>
    </submittedName>
</protein>
<comment type="caution">
    <text evidence="4">The sequence shown here is derived from an EMBL/GenBank/DDBJ whole genome shotgun (WGS) entry which is preliminary data.</text>
</comment>
<dbReference type="PROSITE" id="PS50075">
    <property type="entry name" value="CARRIER"/>
    <property type="match status" value="1"/>
</dbReference>
<dbReference type="SMART" id="SM01294">
    <property type="entry name" value="PKS_PP_betabranch"/>
    <property type="match status" value="1"/>
</dbReference>
<dbReference type="SMART" id="SM00823">
    <property type="entry name" value="PKS_PP"/>
    <property type="match status" value="1"/>
</dbReference>
<evidence type="ECO:0000313" key="4">
    <source>
        <dbReference type="EMBL" id="PRH80478.1"/>
    </source>
</evidence>
<dbReference type="EMBL" id="PVLV01000053">
    <property type="protein sequence ID" value="PRH80478.1"/>
    <property type="molecule type" value="Genomic_DNA"/>
</dbReference>
<dbReference type="GO" id="GO:0017000">
    <property type="term" value="P:antibiotic biosynthetic process"/>
    <property type="evidence" value="ECO:0007669"/>
    <property type="project" value="UniProtKB-ARBA"/>
</dbReference>
<proteinExistence type="predicted"/>
<keyword evidence="5" id="KW-1185">Reference proteome</keyword>
<dbReference type="InterPro" id="IPR036736">
    <property type="entry name" value="ACP-like_sf"/>
</dbReference>
<dbReference type="Pfam" id="PF00550">
    <property type="entry name" value="PP-binding"/>
    <property type="match status" value="1"/>
</dbReference>
<accession>A0A2S9Q1E8</accession>
<dbReference type="AlphaFoldDB" id="A0A2S9Q1E8"/>
<dbReference type="Gene3D" id="1.10.1200.10">
    <property type="entry name" value="ACP-like"/>
    <property type="match status" value="1"/>
</dbReference>
<reference evidence="4 5" key="1">
    <citation type="submission" date="2018-03" db="EMBL/GenBank/DDBJ databases">
        <title>Novel Streptomyces sp. from soil.</title>
        <authorList>
            <person name="Tan G.Y.A."/>
            <person name="Lee Z.Y."/>
        </authorList>
    </citation>
    <scope>NUCLEOTIDE SEQUENCE [LARGE SCALE GENOMIC DNA]</scope>
    <source>
        <strain evidence="4 5">ST5x</strain>
    </source>
</reference>
<organism evidence="4 5">
    <name type="scientific">Streptomyces solincola</name>
    <dbReference type="NCBI Taxonomy" id="2100817"/>
    <lineage>
        <taxon>Bacteria</taxon>
        <taxon>Bacillati</taxon>
        <taxon>Actinomycetota</taxon>
        <taxon>Actinomycetes</taxon>
        <taxon>Kitasatosporales</taxon>
        <taxon>Streptomycetaceae</taxon>
        <taxon>Streptomyces</taxon>
    </lineage>
</organism>
<dbReference type="GO" id="GO:0031177">
    <property type="term" value="F:phosphopantetheine binding"/>
    <property type="evidence" value="ECO:0007669"/>
    <property type="project" value="InterPro"/>
</dbReference>
<keyword evidence="1" id="KW-0596">Phosphopantetheine</keyword>
<name>A0A2S9Q1E8_9ACTN</name>
<dbReference type="Proteomes" id="UP000239322">
    <property type="component" value="Unassembled WGS sequence"/>
</dbReference>
<sequence>MAVSLTDSSIREELRAHLADVLYLDTSEIHDEATFADLSLDSVLGVELVAVINTRYGLDESVEAVFEHPTVEKLADYIRDRVASRT</sequence>